<accession>A0A420EIS6</accession>
<dbReference type="RefSeq" id="WP_120324861.1">
    <property type="nucleotide sequence ID" value="NZ_RAPF01000005.1"/>
</dbReference>
<evidence type="ECO:0000313" key="2">
    <source>
        <dbReference type="EMBL" id="RKF20564.1"/>
    </source>
</evidence>
<protein>
    <submittedName>
        <fullName evidence="2">TIGR01244 family phosphatase</fullName>
    </submittedName>
</protein>
<dbReference type="CDD" id="cd14503">
    <property type="entry name" value="PTP-bact"/>
    <property type="match status" value="1"/>
</dbReference>
<dbReference type="AlphaFoldDB" id="A0A420EIS6"/>
<gene>
    <name evidence="2" type="ORF">D6851_10490</name>
</gene>
<dbReference type="GO" id="GO:0016787">
    <property type="term" value="F:hydrolase activity"/>
    <property type="evidence" value="ECO:0007669"/>
    <property type="project" value="InterPro"/>
</dbReference>
<sequence>MSDFRHLTPTMLVSPQITSGDVAKAAQDGVTMVINNRPDGEAADQPEGAEIENSAREAGLDYVAIPITHAGFSEAQVNAMVDALGKAKGPILAYCRSGTRSTLLWSLAQALLGKDKEEIIAAAEGAGYDISPIEPALDMYVARGQQL</sequence>
<dbReference type="OrthoDB" id="9805710at2"/>
<keyword evidence="3" id="KW-1185">Reference proteome</keyword>
<evidence type="ECO:0000259" key="1">
    <source>
        <dbReference type="Pfam" id="PF04273"/>
    </source>
</evidence>
<name>A0A420EIS6_9SPHN</name>
<dbReference type="Proteomes" id="UP000284395">
    <property type="component" value="Unassembled WGS sequence"/>
</dbReference>
<dbReference type="EMBL" id="RAPF01000005">
    <property type="protein sequence ID" value="RKF20564.1"/>
    <property type="molecule type" value="Genomic_DNA"/>
</dbReference>
<organism evidence="2 3">
    <name type="scientific">Altericroceibacterium spongiae</name>
    <dbReference type="NCBI Taxonomy" id="2320269"/>
    <lineage>
        <taxon>Bacteria</taxon>
        <taxon>Pseudomonadati</taxon>
        <taxon>Pseudomonadota</taxon>
        <taxon>Alphaproteobacteria</taxon>
        <taxon>Sphingomonadales</taxon>
        <taxon>Erythrobacteraceae</taxon>
        <taxon>Altericroceibacterium</taxon>
    </lineage>
</organism>
<dbReference type="Pfam" id="PF04273">
    <property type="entry name" value="BLH_phosphatase"/>
    <property type="match status" value="1"/>
</dbReference>
<reference evidence="2 3" key="1">
    <citation type="submission" date="2018-09" db="EMBL/GenBank/DDBJ databases">
        <title>Altererythrobacter spongiae sp. nov., isolated from a marine sponge.</title>
        <authorList>
            <person name="Zhuang L."/>
            <person name="Luo L."/>
        </authorList>
    </citation>
    <scope>NUCLEOTIDE SEQUENCE [LARGE SCALE GENOMIC DNA]</scope>
    <source>
        <strain evidence="2 3">HN-Y73</strain>
    </source>
</reference>
<proteinExistence type="predicted"/>
<dbReference type="Gene3D" id="3.90.190.10">
    <property type="entry name" value="Protein tyrosine phosphatase superfamily"/>
    <property type="match status" value="1"/>
</dbReference>
<dbReference type="SUPFAM" id="SSF52799">
    <property type="entry name" value="(Phosphotyrosine protein) phosphatases II"/>
    <property type="match status" value="1"/>
</dbReference>
<comment type="caution">
    <text evidence="2">The sequence shown here is derived from an EMBL/GenBank/DDBJ whole genome shotgun (WGS) entry which is preliminary data.</text>
</comment>
<evidence type="ECO:0000313" key="3">
    <source>
        <dbReference type="Proteomes" id="UP000284395"/>
    </source>
</evidence>
<dbReference type="InterPro" id="IPR029021">
    <property type="entry name" value="Prot-tyrosine_phosphatase-like"/>
</dbReference>
<dbReference type="NCBIfam" id="TIGR01244">
    <property type="entry name" value="TIGR01244 family sulfur transferase"/>
    <property type="match status" value="1"/>
</dbReference>
<dbReference type="InterPro" id="IPR005939">
    <property type="entry name" value="BLH_phosphatase-like"/>
</dbReference>
<feature type="domain" description="Beta-lactamase hydrolase-like protein phosphatase-like" evidence="1">
    <location>
        <begin position="3"/>
        <end position="111"/>
    </location>
</feature>